<reference evidence="3" key="1">
    <citation type="journal article" date="2009" name="Plant Mol. Biol.">
        <title>Insights into corn genes derived from large-scale cDNA sequencing.</title>
        <authorList>
            <person name="Alexandrov N.N."/>
            <person name="Brover V.V."/>
            <person name="Freidin S."/>
            <person name="Troukhan M.E."/>
            <person name="Tatarinova T.V."/>
            <person name="Zhang H."/>
            <person name="Swaller T.J."/>
            <person name="Lu Y.P."/>
            <person name="Bouck J."/>
            <person name="Flavell R.B."/>
            <person name="Feldmann K.A."/>
        </authorList>
    </citation>
    <scope>NUCLEOTIDE SEQUENCE</scope>
</reference>
<name>B6SJ33_MAIZE</name>
<sequence length="91" mass="8801">MAKVLQAAVALLLVEALLLLAHCDGRELKASGVAASGGGAAANGGGSSGGDEKATGLPLIPPLPPVLGPVVPLPPVVPGIPPPARESDKFP</sequence>
<dbReference type="KEGG" id="zma:100274778"/>
<organism evidence="3">
    <name type="scientific">Zea mays</name>
    <name type="common">Maize</name>
    <dbReference type="NCBI Taxonomy" id="4577"/>
    <lineage>
        <taxon>Eukaryota</taxon>
        <taxon>Viridiplantae</taxon>
        <taxon>Streptophyta</taxon>
        <taxon>Embryophyta</taxon>
        <taxon>Tracheophyta</taxon>
        <taxon>Spermatophyta</taxon>
        <taxon>Magnoliopsida</taxon>
        <taxon>Liliopsida</taxon>
        <taxon>Poales</taxon>
        <taxon>Poaceae</taxon>
        <taxon>PACMAD clade</taxon>
        <taxon>Panicoideae</taxon>
        <taxon>Andropogonodae</taxon>
        <taxon>Andropogoneae</taxon>
        <taxon>Tripsacinae</taxon>
        <taxon>Zea</taxon>
    </lineage>
</organism>
<feature type="signal peptide" evidence="2">
    <location>
        <begin position="1"/>
        <end position="25"/>
    </location>
</feature>
<feature type="region of interest" description="Disordered" evidence="1">
    <location>
        <begin position="34"/>
        <end position="59"/>
    </location>
</feature>
<evidence type="ECO:0000313" key="3">
    <source>
        <dbReference type="EMBL" id="ACG24866.1"/>
    </source>
</evidence>
<proteinExistence type="evidence at transcript level"/>
<keyword evidence="2" id="KW-0732">Signal</keyword>
<feature type="chain" id="PRO_5010825297" evidence="2">
    <location>
        <begin position="26"/>
        <end position="91"/>
    </location>
</feature>
<accession>B6SJ33</accession>
<dbReference type="EMBL" id="EU952748">
    <property type="protein sequence ID" value="ACG24866.1"/>
    <property type="molecule type" value="mRNA"/>
</dbReference>
<dbReference type="AlphaFoldDB" id="B6SJ33"/>
<protein>
    <submittedName>
        <fullName evidence="3">Uncharacterized protein</fullName>
    </submittedName>
</protein>
<feature type="compositionally biased region" description="Gly residues" evidence="1">
    <location>
        <begin position="35"/>
        <end position="49"/>
    </location>
</feature>
<evidence type="ECO:0000256" key="2">
    <source>
        <dbReference type="SAM" id="SignalP"/>
    </source>
</evidence>
<dbReference type="EMBL" id="EU976445">
    <property type="protein sequence ID" value="ACG48563.1"/>
    <property type="molecule type" value="mRNA"/>
</dbReference>
<dbReference type="GeneID" id="100274778"/>
<evidence type="ECO:0000256" key="1">
    <source>
        <dbReference type="SAM" id="MobiDB-lite"/>
    </source>
</evidence>